<protein>
    <recommendedName>
        <fullName evidence="4">Ecp2 effector protein domain-containing protein</fullName>
    </recommendedName>
</protein>
<feature type="signal peptide" evidence="1">
    <location>
        <begin position="1"/>
        <end position="21"/>
    </location>
</feature>
<dbReference type="OrthoDB" id="4503765at2759"/>
<feature type="chain" id="PRO_5024869901" description="Ecp2 effector protein domain-containing protein" evidence="1">
    <location>
        <begin position="22"/>
        <end position="206"/>
    </location>
</feature>
<evidence type="ECO:0008006" key="4">
    <source>
        <dbReference type="Google" id="ProtNLM"/>
    </source>
</evidence>
<accession>A0A5N5WJ05</accession>
<sequence>MHWKNLITVITLLATSQTTSALSAARIKANFSPRCPADDHSSYPEDPNLALHEEFTTAIDIVANKCEEIPVPLRYNPETSHISIDAELFWQDTLDQCNITVWELPGCSAGPIFSKEISNKKAAIECQPRQMPAFSQVWLKLECERMKPVHHGIASWYHGRLSDYTEGDNSTGRFNSTVVRDSTQGSNSSSLRKRWEDRLGRLLPFR</sequence>
<evidence type="ECO:0000256" key="1">
    <source>
        <dbReference type="SAM" id="SignalP"/>
    </source>
</evidence>
<keyword evidence="3" id="KW-1185">Reference proteome</keyword>
<name>A0A5N5WJ05_9EURO</name>
<reference evidence="2 3" key="1">
    <citation type="submission" date="2019-04" db="EMBL/GenBank/DDBJ databases">
        <title>Friends and foes A comparative genomics study of 23 Aspergillus species from section Flavi.</title>
        <authorList>
            <consortium name="DOE Joint Genome Institute"/>
            <person name="Kjaerbolling I."/>
            <person name="Vesth T."/>
            <person name="Frisvad J.C."/>
            <person name="Nybo J.L."/>
            <person name="Theobald S."/>
            <person name="Kildgaard S."/>
            <person name="Isbrandt T."/>
            <person name="Kuo A."/>
            <person name="Sato A."/>
            <person name="Lyhne E.K."/>
            <person name="Kogle M.E."/>
            <person name="Wiebenga A."/>
            <person name="Kun R.S."/>
            <person name="Lubbers R.J."/>
            <person name="Makela M.R."/>
            <person name="Barry K."/>
            <person name="Chovatia M."/>
            <person name="Clum A."/>
            <person name="Daum C."/>
            <person name="Haridas S."/>
            <person name="He G."/>
            <person name="LaButti K."/>
            <person name="Lipzen A."/>
            <person name="Mondo S."/>
            <person name="Riley R."/>
            <person name="Salamov A."/>
            <person name="Simmons B.A."/>
            <person name="Magnuson J.K."/>
            <person name="Henrissat B."/>
            <person name="Mortensen U.H."/>
            <person name="Larsen T.O."/>
            <person name="Devries R.P."/>
            <person name="Grigoriev I.V."/>
            <person name="Machida M."/>
            <person name="Baker S.E."/>
            <person name="Andersen M.R."/>
        </authorList>
    </citation>
    <scope>NUCLEOTIDE SEQUENCE [LARGE SCALE GENOMIC DNA]</scope>
    <source>
        <strain evidence="2 3">CBS 151.66</strain>
    </source>
</reference>
<dbReference type="AlphaFoldDB" id="A0A5N5WJ05"/>
<dbReference type="Proteomes" id="UP000326565">
    <property type="component" value="Unassembled WGS sequence"/>
</dbReference>
<dbReference type="EMBL" id="ML732392">
    <property type="protein sequence ID" value="KAB8068448.1"/>
    <property type="molecule type" value="Genomic_DNA"/>
</dbReference>
<proteinExistence type="predicted"/>
<evidence type="ECO:0000313" key="2">
    <source>
        <dbReference type="EMBL" id="KAB8068448.1"/>
    </source>
</evidence>
<evidence type="ECO:0000313" key="3">
    <source>
        <dbReference type="Proteomes" id="UP000326565"/>
    </source>
</evidence>
<keyword evidence="1" id="KW-0732">Signal</keyword>
<gene>
    <name evidence="2" type="ORF">BDV29DRAFT_162374</name>
</gene>
<organism evidence="2 3">
    <name type="scientific">Aspergillus leporis</name>
    <dbReference type="NCBI Taxonomy" id="41062"/>
    <lineage>
        <taxon>Eukaryota</taxon>
        <taxon>Fungi</taxon>
        <taxon>Dikarya</taxon>
        <taxon>Ascomycota</taxon>
        <taxon>Pezizomycotina</taxon>
        <taxon>Eurotiomycetes</taxon>
        <taxon>Eurotiomycetidae</taxon>
        <taxon>Eurotiales</taxon>
        <taxon>Aspergillaceae</taxon>
        <taxon>Aspergillus</taxon>
        <taxon>Aspergillus subgen. Circumdati</taxon>
    </lineage>
</organism>